<accession>A0A974HHF4</accession>
<dbReference type="Proteomes" id="UP000694892">
    <property type="component" value="Chromosome 5S"/>
</dbReference>
<organism evidence="1 2">
    <name type="scientific">Xenopus laevis</name>
    <name type="common">African clawed frog</name>
    <dbReference type="NCBI Taxonomy" id="8355"/>
    <lineage>
        <taxon>Eukaryota</taxon>
        <taxon>Metazoa</taxon>
        <taxon>Chordata</taxon>
        <taxon>Craniata</taxon>
        <taxon>Vertebrata</taxon>
        <taxon>Euteleostomi</taxon>
        <taxon>Amphibia</taxon>
        <taxon>Batrachia</taxon>
        <taxon>Anura</taxon>
        <taxon>Pipoidea</taxon>
        <taxon>Pipidae</taxon>
        <taxon>Xenopodinae</taxon>
        <taxon>Xenopus</taxon>
        <taxon>Xenopus</taxon>
    </lineage>
</organism>
<evidence type="ECO:0000313" key="1">
    <source>
        <dbReference type="EMBL" id="OCT77973.1"/>
    </source>
</evidence>
<dbReference type="EMBL" id="CM004475">
    <property type="protein sequence ID" value="OCT77973.1"/>
    <property type="molecule type" value="Genomic_DNA"/>
</dbReference>
<proteinExistence type="predicted"/>
<protein>
    <submittedName>
        <fullName evidence="1">Uncharacterized protein</fullName>
    </submittedName>
</protein>
<dbReference type="AlphaFoldDB" id="A0A974HHF4"/>
<feature type="non-terminal residue" evidence="1">
    <location>
        <position position="30"/>
    </location>
</feature>
<sequence length="30" mass="3270">MVFETSKATETCSNIKGKKTDSEGFTVKAM</sequence>
<name>A0A974HHF4_XENLA</name>
<reference evidence="2" key="1">
    <citation type="journal article" date="2016" name="Nature">
        <title>Genome evolution in the allotetraploid frog Xenopus laevis.</title>
        <authorList>
            <person name="Session A.M."/>
            <person name="Uno Y."/>
            <person name="Kwon T."/>
            <person name="Chapman J.A."/>
            <person name="Toyoda A."/>
            <person name="Takahashi S."/>
            <person name="Fukui A."/>
            <person name="Hikosaka A."/>
            <person name="Suzuki A."/>
            <person name="Kondo M."/>
            <person name="van Heeringen S.J."/>
            <person name="Quigley I."/>
            <person name="Heinz S."/>
            <person name="Ogino H."/>
            <person name="Ochi H."/>
            <person name="Hellsten U."/>
            <person name="Lyons J.B."/>
            <person name="Simakov O."/>
            <person name="Putnam N."/>
            <person name="Stites J."/>
            <person name="Kuroki Y."/>
            <person name="Tanaka T."/>
            <person name="Michiue T."/>
            <person name="Watanabe M."/>
            <person name="Bogdanovic O."/>
            <person name="Lister R."/>
            <person name="Georgiou G."/>
            <person name="Paranjpe S.S."/>
            <person name="van Kruijsbergen I."/>
            <person name="Shu S."/>
            <person name="Carlson J."/>
            <person name="Kinoshita T."/>
            <person name="Ohta Y."/>
            <person name="Mawaribuchi S."/>
            <person name="Jenkins J."/>
            <person name="Grimwood J."/>
            <person name="Schmutz J."/>
            <person name="Mitros T."/>
            <person name="Mozaffari S.V."/>
            <person name="Suzuki Y."/>
            <person name="Haramoto Y."/>
            <person name="Yamamoto T.S."/>
            <person name="Takagi C."/>
            <person name="Heald R."/>
            <person name="Miller K."/>
            <person name="Haudenschild C."/>
            <person name="Kitzman J."/>
            <person name="Nakayama T."/>
            <person name="Izutsu Y."/>
            <person name="Robert J."/>
            <person name="Fortriede J."/>
            <person name="Burns K."/>
            <person name="Lotay V."/>
            <person name="Karimi K."/>
            <person name="Yasuoka Y."/>
            <person name="Dichmann D.S."/>
            <person name="Flajnik M.F."/>
            <person name="Houston D.W."/>
            <person name="Shendure J."/>
            <person name="DuPasquier L."/>
            <person name="Vize P.D."/>
            <person name="Zorn A.M."/>
            <person name="Ito M."/>
            <person name="Marcotte E.M."/>
            <person name="Wallingford J.B."/>
            <person name="Ito Y."/>
            <person name="Asashima M."/>
            <person name="Ueno N."/>
            <person name="Matsuda Y."/>
            <person name="Veenstra G.J."/>
            <person name="Fujiyama A."/>
            <person name="Harland R.M."/>
            <person name="Taira M."/>
            <person name="Rokhsar D.S."/>
        </authorList>
    </citation>
    <scope>NUCLEOTIDE SEQUENCE [LARGE SCALE GENOMIC DNA]</scope>
    <source>
        <strain evidence="2">J</strain>
    </source>
</reference>
<evidence type="ECO:0000313" key="2">
    <source>
        <dbReference type="Proteomes" id="UP000694892"/>
    </source>
</evidence>
<gene>
    <name evidence="1" type="ORF">XELAEV_180290722mg</name>
</gene>